<dbReference type="AlphaFoldDB" id="A0A7I8D3Z1"/>
<dbReference type="InterPro" id="IPR013216">
    <property type="entry name" value="Methyltransf_11"/>
</dbReference>
<organism evidence="2 3">
    <name type="scientific">Solibaculum mannosilyticum</name>
    <dbReference type="NCBI Taxonomy" id="2780922"/>
    <lineage>
        <taxon>Bacteria</taxon>
        <taxon>Bacillati</taxon>
        <taxon>Bacillota</taxon>
        <taxon>Clostridia</taxon>
        <taxon>Eubacteriales</taxon>
        <taxon>Oscillospiraceae</taxon>
        <taxon>Solibaculum</taxon>
    </lineage>
</organism>
<dbReference type="GO" id="GO:0032259">
    <property type="term" value="P:methylation"/>
    <property type="evidence" value="ECO:0007669"/>
    <property type="project" value="UniProtKB-KW"/>
</dbReference>
<dbReference type="EMBL" id="AP023321">
    <property type="protein sequence ID" value="BCI59953.1"/>
    <property type="molecule type" value="Genomic_DNA"/>
</dbReference>
<evidence type="ECO:0000313" key="3">
    <source>
        <dbReference type="Proteomes" id="UP000593890"/>
    </source>
</evidence>
<dbReference type="InterPro" id="IPR029063">
    <property type="entry name" value="SAM-dependent_MTases_sf"/>
</dbReference>
<dbReference type="Proteomes" id="UP000593890">
    <property type="component" value="Chromosome"/>
</dbReference>
<dbReference type="CDD" id="cd02440">
    <property type="entry name" value="AdoMet_MTases"/>
    <property type="match status" value="1"/>
</dbReference>
<dbReference type="SUPFAM" id="SSF53335">
    <property type="entry name" value="S-adenosyl-L-methionine-dependent methyltransferases"/>
    <property type="match status" value="1"/>
</dbReference>
<proteinExistence type="predicted"/>
<dbReference type="Pfam" id="PF08241">
    <property type="entry name" value="Methyltransf_11"/>
    <property type="match status" value="1"/>
</dbReference>
<keyword evidence="3" id="KW-1185">Reference proteome</keyword>
<reference evidence="3" key="1">
    <citation type="submission" date="2020-07" db="EMBL/GenBank/DDBJ databases">
        <title>Complete genome sequencing of Clostridia bacterium strain 12CBH8.</title>
        <authorList>
            <person name="Sakamoto M."/>
            <person name="Murakami T."/>
            <person name="Mori H."/>
        </authorList>
    </citation>
    <scope>NUCLEOTIDE SEQUENCE [LARGE SCALE GENOMIC DNA]</scope>
    <source>
        <strain evidence="3">12CBH8</strain>
    </source>
</reference>
<dbReference type="GO" id="GO:0008757">
    <property type="term" value="F:S-adenosylmethionine-dependent methyltransferase activity"/>
    <property type="evidence" value="ECO:0007669"/>
    <property type="project" value="InterPro"/>
</dbReference>
<gene>
    <name evidence="2" type="ORF">C12CBH8_05920</name>
</gene>
<evidence type="ECO:0000259" key="1">
    <source>
        <dbReference type="Pfam" id="PF08241"/>
    </source>
</evidence>
<dbReference type="PANTHER" id="PTHR43861:SF1">
    <property type="entry name" value="TRANS-ACONITATE 2-METHYLTRANSFERASE"/>
    <property type="match status" value="1"/>
</dbReference>
<sequence length="246" mass="28307">MHWNATLYREKHGFVPEYGKELLQYVNRDPDQSILDVGCGTGVLTNLLAVHGARVVGLDASEDMIAVAKESYPNITFVEGDATHLPFQEEFDTVFSNAVFHWIQHQAELLDGICRALRPGGRLVCELGAQGNTQNIREAFWKASSRAGVQIENRFFFPSKDQYEDLLVENGFVPERVVAFDRPTPLAEREMGLRNWMTQFLPVSEIPQEKREEVFQEVEEELKPRLWKEGRWIADYRRLRVVARKA</sequence>
<feature type="domain" description="Methyltransferase type 11" evidence="1">
    <location>
        <begin position="35"/>
        <end position="125"/>
    </location>
</feature>
<dbReference type="PANTHER" id="PTHR43861">
    <property type="entry name" value="TRANS-ACONITATE 2-METHYLTRANSFERASE-RELATED"/>
    <property type="match status" value="1"/>
</dbReference>
<name>A0A7I8D3Z1_9FIRM</name>
<keyword evidence="2" id="KW-0808">Transferase</keyword>
<protein>
    <submittedName>
        <fullName evidence="2">SAM-dependent methyltransferase</fullName>
    </submittedName>
</protein>
<dbReference type="KEGG" id="sman:C12CBH8_05920"/>
<keyword evidence="2" id="KW-0489">Methyltransferase</keyword>
<evidence type="ECO:0000313" key="2">
    <source>
        <dbReference type="EMBL" id="BCI59953.1"/>
    </source>
</evidence>
<dbReference type="RefSeq" id="WP_147624641.1">
    <property type="nucleotide sequence ID" value="NZ_AP023321.1"/>
</dbReference>
<accession>A0A7I8D3Z1</accession>
<dbReference type="Gene3D" id="3.40.50.150">
    <property type="entry name" value="Vaccinia Virus protein VP39"/>
    <property type="match status" value="1"/>
</dbReference>